<dbReference type="OrthoDB" id="3257409at2759"/>
<dbReference type="STRING" id="436010.A0A165XW99"/>
<gene>
    <name evidence="1" type="ORF">FIBSPDRAFT_712600</name>
</gene>
<evidence type="ECO:0000313" key="2">
    <source>
        <dbReference type="Proteomes" id="UP000076532"/>
    </source>
</evidence>
<organism evidence="1 2">
    <name type="scientific">Athelia psychrophila</name>
    <dbReference type="NCBI Taxonomy" id="1759441"/>
    <lineage>
        <taxon>Eukaryota</taxon>
        <taxon>Fungi</taxon>
        <taxon>Dikarya</taxon>
        <taxon>Basidiomycota</taxon>
        <taxon>Agaricomycotina</taxon>
        <taxon>Agaricomycetes</taxon>
        <taxon>Agaricomycetidae</taxon>
        <taxon>Atheliales</taxon>
        <taxon>Atheliaceae</taxon>
        <taxon>Athelia</taxon>
    </lineage>
</organism>
<feature type="non-terminal residue" evidence="1">
    <location>
        <position position="1"/>
    </location>
</feature>
<name>A0A165XW99_9AGAM</name>
<protein>
    <submittedName>
        <fullName evidence="1">Uncharacterized protein</fullName>
    </submittedName>
</protein>
<proteinExistence type="predicted"/>
<accession>A0A165XW99</accession>
<dbReference type="Proteomes" id="UP000076532">
    <property type="component" value="Unassembled WGS sequence"/>
</dbReference>
<feature type="non-terminal residue" evidence="1">
    <location>
        <position position="191"/>
    </location>
</feature>
<keyword evidence="2" id="KW-1185">Reference proteome</keyword>
<dbReference type="EMBL" id="KV417710">
    <property type="protein sequence ID" value="KZP08960.1"/>
    <property type="molecule type" value="Genomic_DNA"/>
</dbReference>
<dbReference type="AlphaFoldDB" id="A0A165XW99"/>
<reference evidence="1 2" key="1">
    <citation type="journal article" date="2016" name="Mol. Biol. Evol.">
        <title>Comparative Genomics of Early-Diverging Mushroom-Forming Fungi Provides Insights into the Origins of Lignocellulose Decay Capabilities.</title>
        <authorList>
            <person name="Nagy L.G."/>
            <person name="Riley R."/>
            <person name="Tritt A."/>
            <person name="Adam C."/>
            <person name="Daum C."/>
            <person name="Floudas D."/>
            <person name="Sun H."/>
            <person name="Yadav J.S."/>
            <person name="Pangilinan J."/>
            <person name="Larsson K.H."/>
            <person name="Matsuura K."/>
            <person name="Barry K."/>
            <person name="Labutti K."/>
            <person name="Kuo R."/>
            <person name="Ohm R.A."/>
            <person name="Bhattacharya S.S."/>
            <person name="Shirouzu T."/>
            <person name="Yoshinaga Y."/>
            <person name="Martin F.M."/>
            <person name="Grigoriev I.V."/>
            <person name="Hibbett D.S."/>
        </authorList>
    </citation>
    <scope>NUCLEOTIDE SEQUENCE [LARGE SCALE GENOMIC DNA]</scope>
    <source>
        <strain evidence="1 2">CBS 109695</strain>
    </source>
</reference>
<sequence>QLHVKDLDTIRAFSLKTQDHLSDRTFEKLPFIFPDTSESPEYITTARQARRRLEQLAGFKTVTYDCCINSCMAYTGPHSSLDRCLHCKQLRLNSRGKPRQTYKVTPITPRLRAAHANKARAELMKYRAEVHTHTPGFMTDIFDSSLYRELLEKRVSIDGEELPYCHFSDSRDIALGLSTDGFAPFKKRKQT</sequence>
<evidence type="ECO:0000313" key="1">
    <source>
        <dbReference type="EMBL" id="KZP08960.1"/>
    </source>
</evidence>